<dbReference type="SUPFAM" id="SSF52540">
    <property type="entry name" value="P-loop containing nucleoside triphosphate hydrolases"/>
    <property type="match status" value="1"/>
</dbReference>
<feature type="region of interest" description="Disordered" evidence="13">
    <location>
        <begin position="262"/>
        <end position="288"/>
    </location>
</feature>
<accession>A0A1Q9CHC4</accession>
<sequence length="1250" mass="139385">MLLPFSWTSLIRGQLIKNIAMGEWLCQRIRGKHPICLPELGNAKIPAKESVMDANLLLFKTVIAGDSWGRIAVPVIEAYPATAIIFVGSLLTLVFGVLNLIVAVVVDTFAEAREKDVLNLAEEMETDIEMDKKFLQKIFDRVDEDGSGELTLDELIEGARKDTEFQSRLRVMDIDEADLQQLFQMIDTDDSGTVERDEFIAPLSRWVHESKTAPRFIKYNLMRSLHEQEQLKKITEVRFDQINSHIQRIALSLGIRLERTSSNRPKENKKSSLIRASKDYGKPKTCSSEGSLPVMGVRTCADMIRVWRLSGEQVAQVDMQKFPAARTGEGLKRHLRLLHAFPVCQQELFKDSCRLSGSMELTAPCDVQLSLWPWNQQEVADELTWEFSKGNLENVRSLLAARAHMDLTKASRTALMSETDSCIELVRLLLEARSGDDVSESQDYNTALMLASERGHVALVRLLVDARANMDLGAKWRFKTALMLASELNHVEVVRLLVEARADMDATAKHKTALVIASEFGHVEVLRVLAEARANVDATAGFKTALMSASELGHIEAVRLLVEARADIKSQHCGKTALMYARESGHTEIGQLLVDLYKKHRISKSEDSTPLLEGKESSPGIGHHEEGPGDENLDGVLNSTLQVAESLVAEAASAALARAGYTLHLRLRALMRNGDFTLPIISHGHLRLVRGKQLLGLADTAARVTTAARLPAGGGRCATLAAWRKLGGTLGNSTGDAFVAALRLQSRGRLVGSLGLPARPLDEDGVGLYDTEVVGETDLDELTSHELTVSSKTRPERPRGGRGRGRWKPPGNVALHPKFRREGFFQRADLPRLDPTEFDQRQVLQTLSVEELEARSSFRWGLDAKRNDRRQLRRGSRLPREEGGAGRWQSEEEQKPEEDSDPDPDYNPFKSRPLRQRMRKPRVKPTPPTQTAPRVANVVNKTASRRPKRLSSWLLNTRVPKEKDPASTKLPRGESGSEDRVGSSVYRKMYKAVMRNYGPLPWERVEGQTSWLDPANQSWEELGMDSPESLAVMDLLQDFDVKMPNRLQSLALPAIFSGSDVMLTSTTGSGKTLAFLLPLLHRFVFPLGQEDLRKYRSNLPHHLQPKILSKPKILVVAPGRELSRQTARVIADLLKPFPQLNVTLLVGKDNHKRQDERLAERQPVVVVGTPGKLMDHSMEGRLILSELDAIVFDEVDALLSMSRKDHLQLLLQHIGVNEQAQRILVSASGKAGSSWGRDMAWSCRSEFSIS</sequence>
<dbReference type="Pfam" id="PF12796">
    <property type="entry name" value="Ank_2"/>
    <property type="match status" value="3"/>
</dbReference>
<name>A0A1Q9CHC4_SYMMI</name>
<dbReference type="InterPro" id="IPR036770">
    <property type="entry name" value="Ankyrin_rpt-contain_sf"/>
</dbReference>
<evidence type="ECO:0000256" key="14">
    <source>
        <dbReference type="SAM" id="Phobius"/>
    </source>
</evidence>
<proteinExistence type="predicted"/>
<dbReference type="SUPFAM" id="SSF48403">
    <property type="entry name" value="Ankyrin repeat"/>
    <property type="match status" value="1"/>
</dbReference>
<dbReference type="GO" id="GO:0016020">
    <property type="term" value="C:membrane"/>
    <property type="evidence" value="ECO:0007669"/>
    <property type="project" value="UniProtKB-SubCell"/>
</dbReference>
<dbReference type="SMART" id="SM00248">
    <property type="entry name" value="ANK"/>
    <property type="match status" value="5"/>
</dbReference>
<evidence type="ECO:0000256" key="6">
    <source>
        <dbReference type="ARBA" id="ARBA00022806"/>
    </source>
</evidence>
<dbReference type="Proteomes" id="UP000186817">
    <property type="component" value="Unassembled WGS sequence"/>
</dbReference>
<feature type="compositionally biased region" description="Basic residues" evidence="13">
    <location>
        <begin position="912"/>
        <end position="923"/>
    </location>
</feature>
<dbReference type="InterPro" id="IPR044742">
    <property type="entry name" value="DEAD/DEAH_RhlB"/>
</dbReference>
<keyword evidence="3" id="KW-0677">Repeat</keyword>
<feature type="compositionally biased region" description="Basic and acidic residues" evidence="13">
    <location>
        <begin position="262"/>
        <end position="282"/>
    </location>
</feature>
<organism evidence="17 18">
    <name type="scientific">Symbiodinium microadriaticum</name>
    <name type="common">Dinoflagellate</name>
    <name type="synonym">Zooxanthella microadriatica</name>
    <dbReference type="NCBI Taxonomy" id="2951"/>
    <lineage>
        <taxon>Eukaryota</taxon>
        <taxon>Sar</taxon>
        <taxon>Alveolata</taxon>
        <taxon>Dinophyceae</taxon>
        <taxon>Suessiales</taxon>
        <taxon>Symbiodiniaceae</taxon>
        <taxon>Symbiodinium</taxon>
    </lineage>
</organism>
<evidence type="ECO:0000256" key="9">
    <source>
        <dbReference type="ARBA" id="ARBA00022989"/>
    </source>
</evidence>
<keyword evidence="9 14" id="KW-1133">Transmembrane helix</keyword>
<feature type="region of interest" description="Disordered" evidence="13">
    <location>
        <begin position="605"/>
        <end position="635"/>
    </location>
</feature>
<feature type="compositionally biased region" description="Basic and acidic residues" evidence="13">
    <location>
        <begin position="878"/>
        <end position="893"/>
    </location>
</feature>
<dbReference type="InterPro" id="IPR002048">
    <property type="entry name" value="EF_hand_dom"/>
</dbReference>
<keyword evidence="11 14" id="KW-0472">Membrane</keyword>
<feature type="region of interest" description="Disordered" evidence="13">
    <location>
        <begin position="869"/>
        <end position="980"/>
    </location>
</feature>
<evidence type="ECO:0000256" key="5">
    <source>
        <dbReference type="ARBA" id="ARBA00022801"/>
    </source>
</evidence>
<dbReference type="Gene3D" id="3.40.50.300">
    <property type="entry name" value="P-loop containing nucleotide triphosphate hydrolases"/>
    <property type="match status" value="1"/>
</dbReference>
<dbReference type="InterPro" id="IPR018247">
    <property type="entry name" value="EF_Hand_1_Ca_BS"/>
</dbReference>
<evidence type="ECO:0000313" key="17">
    <source>
        <dbReference type="EMBL" id="OLP82320.1"/>
    </source>
</evidence>
<dbReference type="PROSITE" id="PS00018">
    <property type="entry name" value="EF_HAND_1"/>
    <property type="match status" value="2"/>
</dbReference>
<evidence type="ECO:0000259" key="15">
    <source>
        <dbReference type="PROSITE" id="PS50222"/>
    </source>
</evidence>
<dbReference type="Gene3D" id="1.25.40.20">
    <property type="entry name" value="Ankyrin repeat-containing domain"/>
    <property type="match status" value="2"/>
</dbReference>
<evidence type="ECO:0000256" key="2">
    <source>
        <dbReference type="ARBA" id="ARBA00022692"/>
    </source>
</evidence>
<feature type="domain" description="EF-hand" evidence="15">
    <location>
        <begin position="174"/>
        <end position="209"/>
    </location>
</feature>
<feature type="compositionally biased region" description="Basic and acidic residues" evidence="13">
    <location>
        <begin position="959"/>
        <end position="980"/>
    </location>
</feature>
<dbReference type="PROSITE" id="PS51192">
    <property type="entry name" value="HELICASE_ATP_BIND_1"/>
    <property type="match status" value="1"/>
</dbReference>
<evidence type="ECO:0000259" key="16">
    <source>
        <dbReference type="PROSITE" id="PS51192"/>
    </source>
</evidence>
<feature type="region of interest" description="Disordered" evidence="13">
    <location>
        <begin position="788"/>
        <end position="814"/>
    </location>
</feature>
<keyword evidence="4" id="KW-0547">Nucleotide-binding</keyword>
<protein>
    <submittedName>
        <fullName evidence="17">DEAD-box ATP-dependent RNA helicase 47, mitochondrial</fullName>
    </submittedName>
</protein>
<keyword evidence="2 14" id="KW-0812">Transmembrane</keyword>
<evidence type="ECO:0000256" key="13">
    <source>
        <dbReference type="SAM" id="MobiDB-lite"/>
    </source>
</evidence>
<dbReference type="InterPro" id="IPR011545">
    <property type="entry name" value="DEAD/DEAH_box_helicase_dom"/>
</dbReference>
<dbReference type="PANTHER" id="PTHR24173:SF74">
    <property type="entry name" value="ANKYRIN REPEAT DOMAIN-CONTAINING PROTEIN 16"/>
    <property type="match status" value="1"/>
</dbReference>
<dbReference type="InterPro" id="IPR011992">
    <property type="entry name" value="EF-hand-dom_pair"/>
</dbReference>
<evidence type="ECO:0000313" key="18">
    <source>
        <dbReference type="Proteomes" id="UP000186817"/>
    </source>
</evidence>
<keyword evidence="5" id="KW-0378">Hydrolase</keyword>
<dbReference type="GO" id="GO:0005524">
    <property type="term" value="F:ATP binding"/>
    <property type="evidence" value="ECO:0007669"/>
    <property type="project" value="InterPro"/>
</dbReference>
<evidence type="ECO:0000256" key="1">
    <source>
        <dbReference type="ARBA" id="ARBA00004141"/>
    </source>
</evidence>
<feature type="compositionally biased region" description="Acidic residues" evidence="13">
    <location>
        <begin position="894"/>
        <end position="904"/>
    </location>
</feature>
<dbReference type="EMBL" id="LSRX01001205">
    <property type="protein sequence ID" value="OLP82320.1"/>
    <property type="molecule type" value="Genomic_DNA"/>
</dbReference>
<dbReference type="AlphaFoldDB" id="A0A1Q9CHC4"/>
<feature type="transmembrane region" description="Helical" evidence="14">
    <location>
        <begin position="83"/>
        <end position="106"/>
    </location>
</feature>
<dbReference type="InterPro" id="IPR002110">
    <property type="entry name" value="Ankyrin_rpt"/>
</dbReference>
<evidence type="ECO:0000256" key="10">
    <source>
        <dbReference type="ARBA" id="ARBA00023043"/>
    </source>
</evidence>
<dbReference type="OrthoDB" id="439508at2759"/>
<feature type="repeat" description="ANK" evidence="12">
    <location>
        <begin position="443"/>
        <end position="475"/>
    </location>
</feature>
<keyword evidence="7" id="KW-0106">Calcium</keyword>
<dbReference type="PANTHER" id="PTHR24173">
    <property type="entry name" value="ANKYRIN REPEAT CONTAINING"/>
    <property type="match status" value="1"/>
</dbReference>
<dbReference type="Pfam" id="PF00270">
    <property type="entry name" value="DEAD"/>
    <property type="match status" value="1"/>
</dbReference>
<dbReference type="GO" id="GO:0005509">
    <property type="term" value="F:calcium ion binding"/>
    <property type="evidence" value="ECO:0007669"/>
    <property type="project" value="InterPro"/>
</dbReference>
<keyword evidence="18" id="KW-1185">Reference proteome</keyword>
<dbReference type="SMART" id="SM00054">
    <property type="entry name" value="EFh"/>
    <property type="match status" value="2"/>
</dbReference>
<feature type="repeat" description="ANK" evidence="12">
    <location>
        <begin position="477"/>
        <end position="509"/>
    </location>
</feature>
<reference evidence="17 18" key="1">
    <citation type="submission" date="2016-02" db="EMBL/GenBank/DDBJ databases">
        <title>Genome analysis of coral dinoflagellate symbionts highlights evolutionary adaptations to a symbiotic lifestyle.</title>
        <authorList>
            <person name="Aranda M."/>
            <person name="Li Y."/>
            <person name="Liew Y.J."/>
            <person name="Baumgarten S."/>
            <person name="Simakov O."/>
            <person name="Wilson M."/>
            <person name="Piel J."/>
            <person name="Ashoor H."/>
            <person name="Bougouffa S."/>
            <person name="Bajic V.B."/>
            <person name="Ryu T."/>
            <person name="Ravasi T."/>
            <person name="Bayer T."/>
            <person name="Micklem G."/>
            <person name="Kim H."/>
            <person name="Bhak J."/>
            <person name="Lajeunesse T.C."/>
            <person name="Voolstra C.R."/>
        </authorList>
    </citation>
    <scope>NUCLEOTIDE SEQUENCE [LARGE SCALE GENOMIC DNA]</scope>
    <source>
        <strain evidence="17 18">CCMP2467</strain>
    </source>
</reference>
<feature type="domain" description="Helicase ATP-binding" evidence="16">
    <location>
        <begin position="1052"/>
        <end position="1228"/>
    </location>
</feature>
<dbReference type="SUPFAM" id="SSF47473">
    <property type="entry name" value="EF-hand"/>
    <property type="match status" value="1"/>
</dbReference>
<dbReference type="CDD" id="cd00268">
    <property type="entry name" value="DEADc"/>
    <property type="match status" value="1"/>
</dbReference>
<evidence type="ECO:0000256" key="11">
    <source>
        <dbReference type="ARBA" id="ARBA00023136"/>
    </source>
</evidence>
<dbReference type="InterPro" id="IPR014001">
    <property type="entry name" value="Helicase_ATP-bd"/>
</dbReference>
<comment type="subcellular location">
    <subcellularLocation>
        <location evidence="1">Membrane</location>
        <topology evidence="1">Multi-pass membrane protein</topology>
    </subcellularLocation>
</comment>
<dbReference type="GO" id="GO:0005216">
    <property type="term" value="F:monoatomic ion channel activity"/>
    <property type="evidence" value="ECO:0007669"/>
    <property type="project" value="InterPro"/>
</dbReference>
<dbReference type="Pfam" id="PF00520">
    <property type="entry name" value="Ion_trans"/>
    <property type="match status" value="1"/>
</dbReference>
<evidence type="ECO:0000256" key="3">
    <source>
        <dbReference type="ARBA" id="ARBA00022737"/>
    </source>
</evidence>
<comment type="caution">
    <text evidence="17">The sequence shown here is derived from an EMBL/GenBank/DDBJ whole genome shotgun (WGS) entry which is preliminary data.</text>
</comment>
<dbReference type="PROSITE" id="PS50088">
    <property type="entry name" value="ANK_REPEAT"/>
    <property type="match status" value="3"/>
</dbReference>
<evidence type="ECO:0000256" key="12">
    <source>
        <dbReference type="PROSITE-ProRule" id="PRU00023"/>
    </source>
</evidence>
<keyword evidence="10 12" id="KW-0040">ANK repeat</keyword>
<dbReference type="Gene3D" id="1.10.238.10">
    <property type="entry name" value="EF-hand"/>
    <property type="match status" value="1"/>
</dbReference>
<dbReference type="PROSITE" id="PS50222">
    <property type="entry name" value="EF_HAND_2"/>
    <property type="match status" value="2"/>
</dbReference>
<dbReference type="InterPro" id="IPR005821">
    <property type="entry name" value="Ion_trans_dom"/>
</dbReference>
<dbReference type="GO" id="GO:0003676">
    <property type="term" value="F:nucleic acid binding"/>
    <property type="evidence" value="ECO:0007669"/>
    <property type="project" value="InterPro"/>
</dbReference>
<evidence type="ECO:0000256" key="8">
    <source>
        <dbReference type="ARBA" id="ARBA00022840"/>
    </source>
</evidence>
<keyword evidence="6 17" id="KW-0347">Helicase</keyword>
<keyword evidence="8" id="KW-0067">ATP-binding</keyword>
<dbReference type="Gene3D" id="1.10.287.70">
    <property type="match status" value="1"/>
</dbReference>
<dbReference type="CDD" id="cd00051">
    <property type="entry name" value="EFh"/>
    <property type="match status" value="1"/>
</dbReference>
<evidence type="ECO:0000256" key="7">
    <source>
        <dbReference type="ARBA" id="ARBA00022837"/>
    </source>
</evidence>
<feature type="domain" description="EF-hand" evidence="15">
    <location>
        <begin position="130"/>
        <end position="165"/>
    </location>
</feature>
<dbReference type="Pfam" id="PF13499">
    <property type="entry name" value="EF-hand_7"/>
    <property type="match status" value="1"/>
</dbReference>
<gene>
    <name evidence="17" type="primary">RH47</name>
    <name evidence="17" type="ORF">AK812_SmicGene37035</name>
</gene>
<dbReference type="SMART" id="SM00487">
    <property type="entry name" value="DEXDc"/>
    <property type="match status" value="1"/>
</dbReference>
<dbReference type="GO" id="GO:0004386">
    <property type="term" value="F:helicase activity"/>
    <property type="evidence" value="ECO:0007669"/>
    <property type="project" value="UniProtKB-KW"/>
</dbReference>
<dbReference type="InterPro" id="IPR027417">
    <property type="entry name" value="P-loop_NTPase"/>
</dbReference>
<dbReference type="PROSITE" id="PS50297">
    <property type="entry name" value="ANK_REP_REGION"/>
    <property type="match status" value="2"/>
</dbReference>
<feature type="repeat" description="ANK" evidence="12">
    <location>
        <begin position="509"/>
        <end position="541"/>
    </location>
</feature>
<evidence type="ECO:0000256" key="4">
    <source>
        <dbReference type="ARBA" id="ARBA00022741"/>
    </source>
</evidence>